<gene>
    <name evidence="6" type="ORF">CCE28_19465</name>
</gene>
<dbReference type="GO" id="GO:0005886">
    <property type="term" value="C:plasma membrane"/>
    <property type="evidence" value="ECO:0007669"/>
    <property type="project" value="UniProtKB-SubCell"/>
</dbReference>
<feature type="transmembrane region" description="Helical" evidence="5">
    <location>
        <begin position="53"/>
        <end position="73"/>
    </location>
</feature>
<organism evidence="6 7">
    <name type="scientific">Anaeromicrobium sediminis</name>
    <dbReference type="NCBI Taxonomy" id="1478221"/>
    <lineage>
        <taxon>Bacteria</taxon>
        <taxon>Bacillati</taxon>
        <taxon>Bacillota</taxon>
        <taxon>Clostridia</taxon>
        <taxon>Peptostreptococcales</taxon>
        <taxon>Thermotaleaceae</taxon>
        <taxon>Anaeromicrobium</taxon>
    </lineage>
</organism>
<protein>
    <recommendedName>
        <fullName evidence="5">UPF0182 protein CCE28_19465</fullName>
    </recommendedName>
</protein>
<keyword evidence="3 5" id="KW-1133">Transmembrane helix</keyword>
<dbReference type="PANTHER" id="PTHR39344:SF1">
    <property type="entry name" value="UPF0182 PROTEIN SLL1060"/>
    <property type="match status" value="1"/>
</dbReference>
<evidence type="ECO:0000256" key="1">
    <source>
        <dbReference type="ARBA" id="ARBA00022475"/>
    </source>
</evidence>
<dbReference type="AlphaFoldDB" id="A0A267MC05"/>
<keyword evidence="7" id="KW-1185">Reference proteome</keyword>
<feature type="transmembrane region" description="Helical" evidence="5">
    <location>
        <begin position="94"/>
        <end position="119"/>
    </location>
</feature>
<feature type="transmembrane region" description="Helical" evidence="5">
    <location>
        <begin position="154"/>
        <end position="175"/>
    </location>
</feature>
<feature type="transmembrane region" description="Helical" evidence="5">
    <location>
        <begin position="292"/>
        <end position="314"/>
    </location>
</feature>
<feature type="transmembrane region" description="Helical" evidence="5">
    <location>
        <begin position="265"/>
        <end position="285"/>
    </location>
</feature>
<comment type="caution">
    <text evidence="6">The sequence shown here is derived from an EMBL/GenBank/DDBJ whole genome shotgun (WGS) entry which is preliminary data.</text>
</comment>
<reference evidence="6 7" key="1">
    <citation type="submission" date="2017-06" db="EMBL/GenBank/DDBJ databases">
        <title>Draft genome sequence of anaerobic fermentative bacterium Anaeromicrobium sediminis DY2726D isolated from West Pacific Ocean sediments.</title>
        <authorList>
            <person name="Zeng X."/>
        </authorList>
    </citation>
    <scope>NUCLEOTIDE SEQUENCE [LARGE SCALE GENOMIC DNA]</scope>
    <source>
        <strain evidence="6 7">DY2726D</strain>
    </source>
</reference>
<dbReference type="GO" id="GO:0005576">
    <property type="term" value="C:extracellular region"/>
    <property type="evidence" value="ECO:0007669"/>
    <property type="project" value="TreeGrafter"/>
</dbReference>
<dbReference type="Pfam" id="PF03699">
    <property type="entry name" value="UPF0182"/>
    <property type="match status" value="1"/>
</dbReference>
<comment type="caution">
    <text evidence="5">Lacks conserved residue(s) required for the propagation of feature annotation.</text>
</comment>
<evidence type="ECO:0000256" key="5">
    <source>
        <dbReference type="HAMAP-Rule" id="MF_01600"/>
    </source>
</evidence>
<dbReference type="HAMAP" id="MF_01600">
    <property type="entry name" value="UPF0182"/>
    <property type="match status" value="1"/>
</dbReference>
<dbReference type="OrthoDB" id="9763654at2"/>
<sequence>MRRFSSHMISLIMIALLFLIFSFNTIIEFATDYQWFKELGYDKVFLTKLMTQLKLGIPCFIIVTIGVYIYLLILKKSYHKKVQSNVASISDKRVNQLALGMSAIVAFMSSMTLLGSSWFEILAFMNATDFKVADPIFNRDIGFYIFKLPILQQFYYMSIGFIVIMGIVTVLFYILMIGTRRPTLFNSTDEDELNSRRINRNFGNKIDLGNGKQLLNIALTQLLILGVILLILIGLGYLLNIYNLMYSTRGVAYGASYTDVNVNIWIYRIMSALSIVSAVLLIAGAKKKNLKLALSGPVIMIVVSVIGNMAAMGVQNFIVEPDELSKERKYLENNIKYTQMAYNINAVEERNFKATDTLTREDIDKNEGTIENIRINDYRPTKQFYNQSQGIRRYYQFHDVDVDRYTLNGELTQVFLSPREMNSAEITDQWINKYLKYTHGYGVALSPVDAITSVGQPELLVKDIPPKTNMEELKIDYPQIYFGELTDNYVITNTKEKEFDYPQGNENAETFYEGDAGLKLSGMNKILFAIKEKSLKLIISNNIKSDSRILLYRNIKERVKKIAPFIYYDKDPYIVVADKKLYWIMDGYTTSSNYPYAEPYNKNKINYIRNSVKVVIDAYNGHTTYYITDEKDPIIQTMSKVFPQLFTSVDKMPPKIKEHMRYPQTIFDIQASVYRRYHMNNTDVFYQNEDLWDIAKEIYGGSDKSDIMESNYFIMKLPEEEKEEFLLSIPYTPKNKPNMTALLMARNDGEDYGKLILYKLPKQKNVYGPMQIESKIDQNTTISKEFSLWGQKGSSYIRGNLLIIPIENSLLYIEPIYLKADNENSLPEVKRVVVAYGDKIAYEETLNKALESLFGRSGETTGQEIPDGELPIDGDSITLIERANEAFLRAEEAQRQGNWSEYGRYINEVKKILVELKDKE</sequence>
<comment type="subcellular location">
    <subcellularLocation>
        <location evidence="5">Cell membrane</location>
        <topology evidence="5">Multi-pass membrane protein</topology>
    </subcellularLocation>
</comment>
<keyword evidence="2 5" id="KW-0812">Transmembrane</keyword>
<dbReference type="Proteomes" id="UP000216024">
    <property type="component" value="Unassembled WGS sequence"/>
</dbReference>
<dbReference type="InterPro" id="IPR005372">
    <property type="entry name" value="UPF0182"/>
</dbReference>
<proteinExistence type="inferred from homology"/>
<comment type="similarity">
    <text evidence="5">Belongs to the UPF0182 family.</text>
</comment>
<feature type="transmembrane region" description="Helical" evidence="5">
    <location>
        <begin position="222"/>
        <end position="245"/>
    </location>
</feature>
<evidence type="ECO:0000313" key="6">
    <source>
        <dbReference type="EMBL" id="PAB57111.1"/>
    </source>
</evidence>
<keyword evidence="4 5" id="KW-0472">Membrane</keyword>
<accession>A0A267MC05</accession>
<evidence type="ECO:0000256" key="4">
    <source>
        <dbReference type="ARBA" id="ARBA00023136"/>
    </source>
</evidence>
<evidence type="ECO:0000313" key="7">
    <source>
        <dbReference type="Proteomes" id="UP000216024"/>
    </source>
</evidence>
<name>A0A267MC05_9FIRM</name>
<evidence type="ECO:0000256" key="3">
    <source>
        <dbReference type="ARBA" id="ARBA00022989"/>
    </source>
</evidence>
<dbReference type="PANTHER" id="PTHR39344">
    <property type="entry name" value="UPF0182 PROTEIN SLL1060"/>
    <property type="match status" value="1"/>
</dbReference>
<dbReference type="EMBL" id="NIBG01000028">
    <property type="protein sequence ID" value="PAB57111.1"/>
    <property type="molecule type" value="Genomic_DNA"/>
</dbReference>
<evidence type="ECO:0000256" key="2">
    <source>
        <dbReference type="ARBA" id="ARBA00022692"/>
    </source>
</evidence>
<keyword evidence="1 5" id="KW-1003">Cell membrane</keyword>